<evidence type="ECO:0000313" key="4">
    <source>
        <dbReference type="Proteomes" id="UP000663882"/>
    </source>
</evidence>
<dbReference type="EMBL" id="CAJNOO010002556">
    <property type="protein sequence ID" value="CAF1278511.1"/>
    <property type="molecule type" value="Genomic_DNA"/>
</dbReference>
<evidence type="ECO:0000259" key="2">
    <source>
        <dbReference type="Pfam" id="PF12708"/>
    </source>
</evidence>
<dbReference type="SUPFAM" id="SSF52540">
    <property type="entry name" value="P-loop containing nucleoside triphosphate hydrolases"/>
    <property type="match status" value="1"/>
</dbReference>
<dbReference type="SUPFAM" id="SSF51126">
    <property type="entry name" value="Pectin lyase-like"/>
    <property type="match status" value="1"/>
</dbReference>
<proteinExistence type="predicted"/>
<organism evidence="3 4">
    <name type="scientific">Rotaria sordida</name>
    <dbReference type="NCBI Taxonomy" id="392033"/>
    <lineage>
        <taxon>Eukaryota</taxon>
        <taxon>Metazoa</taxon>
        <taxon>Spiralia</taxon>
        <taxon>Gnathifera</taxon>
        <taxon>Rotifera</taxon>
        <taxon>Eurotatoria</taxon>
        <taxon>Bdelloidea</taxon>
        <taxon>Philodinida</taxon>
        <taxon>Philodinidae</taxon>
        <taxon>Rotaria</taxon>
    </lineage>
</organism>
<dbReference type="Pfam" id="PF13469">
    <property type="entry name" value="Sulfotransfer_3"/>
    <property type="match status" value="1"/>
</dbReference>
<reference evidence="3" key="1">
    <citation type="submission" date="2021-02" db="EMBL/GenBank/DDBJ databases">
        <authorList>
            <person name="Nowell W R."/>
        </authorList>
    </citation>
    <scope>NUCLEOTIDE SEQUENCE</scope>
</reference>
<dbReference type="PANTHER" id="PTHR36451:SF1">
    <property type="entry name" value="OMEGA-HYDROXY-BETA-DIHYDROMENAQUINONE-9 SULFOTRANSFERASE STF3"/>
    <property type="match status" value="1"/>
</dbReference>
<dbReference type="Pfam" id="PF12708">
    <property type="entry name" value="Pect-lyase_RHGA_epim"/>
    <property type="match status" value="1"/>
</dbReference>
<keyword evidence="1" id="KW-1133">Transmembrane helix</keyword>
<gene>
    <name evidence="3" type="ORF">RFH988_LOCUS28570</name>
</gene>
<dbReference type="InterPro" id="IPR052736">
    <property type="entry name" value="Stf3_sulfotransferase"/>
</dbReference>
<protein>
    <recommendedName>
        <fullName evidence="2">Rhamnogalacturonase A/B/Epimerase-like pectate lyase domain-containing protein</fullName>
    </recommendedName>
</protein>
<keyword evidence="1" id="KW-0472">Membrane</keyword>
<evidence type="ECO:0000256" key="1">
    <source>
        <dbReference type="SAM" id="Phobius"/>
    </source>
</evidence>
<dbReference type="Proteomes" id="UP000663882">
    <property type="component" value="Unassembled WGS sequence"/>
</dbReference>
<dbReference type="Gene3D" id="2.160.20.10">
    <property type="entry name" value="Single-stranded right-handed beta-helix, Pectin lyase-like"/>
    <property type="match status" value="1"/>
</dbReference>
<dbReference type="InterPro" id="IPR024535">
    <property type="entry name" value="RHGA/B-epi-like_pectate_lyase"/>
</dbReference>
<accession>A0A815C3Y8</accession>
<dbReference type="InterPro" id="IPR012334">
    <property type="entry name" value="Pectin_lyas_fold"/>
</dbReference>
<feature type="transmembrane region" description="Helical" evidence="1">
    <location>
        <begin position="7"/>
        <end position="33"/>
    </location>
</feature>
<evidence type="ECO:0000313" key="3">
    <source>
        <dbReference type="EMBL" id="CAF1278511.1"/>
    </source>
</evidence>
<dbReference type="AlphaFoldDB" id="A0A815C3Y8"/>
<dbReference type="InterPro" id="IPR011050">
    <property type="entry name" value="Pectin_lyase_fold/virulence"/>
</dbReference>
<name>A0A815C3Y8_9BILA</name>
<comment type="caution">
    <text evidence="3">The sequence shown here is derived from an EMBL/GenBank/DDBJ whole genome shotgun (WGS) entry which is preliminary data.</text>
</comment>
<dbReference type="InterPro" id="IPR027417">
    <property type="entry name" value="P-loop_NTPase"/>
</dbReference>
<dbReference type="Gene3D" id="3.40.50.300">
    <property type="entry name" value="P-loop containing nucleotide triphosphate hydrolases"/>
    <property type="match status" value="2"/>
</dbReference>
<keyword evidence="1" id="KW-0812">Transmembrane</keyword>
<feature type="domain" description="Rhamnogalacturonase A/B/Epimerase-like pectate lyase" evidence="2">
    <location>
        <begin position="25"/>
        <end position="97"/>
    </location>
</feature>
<sequence>MKSASYWFIAIMVLIQWSHIDGIMFSVSMYGAFPNDNIDDTFAVQSAINNAIANGPNNIVVFQSGTYNFTSPISIYNAVNLTVMGQGMQQTLLVGNSPVAMLKPLNCRGVTITSLTIDFDPLPFTAGYVVNVSTSYLDVQVVPPHRADIDRQVRAILRYNPVMMRPASGSNTYEIYQTPPSNVYTSLVSNGILRIPLTSPTKFVIGDPVIARYYSVKNAIDAQDITDLNIQSITIYTAWAVGIMALRIKGTNIIDYHVIPRTGRWMSTSVDCMHIGDSRDYINIVNSKCEAQGDDGLNVHAFYFTVTEIINSTALVIKEFNFPDVLNVGVGTRLEFSRSQQQFTVYTTAIVAFSYINGPNTRVFVFTSPINVSVGDWASVADAPALTIRNFTVANNRARGVLVKTRNVHITHSLFNGTSGPAVLFEPSLYWHESVAAHNVTLGQNIYINCNEGIAKEKGVISFAPNPRQSIPIFTDIVIESSTFLFGSYSEGLIQGNNADADRNFFLSDLHTLYTNCKHVLNYTAEHNEFRDYNLPSIGPLMICGVVRAGTTLLYNLLACDPNCRAPLYTDMYVEVVPPIARSDSIGQKRRIDLLNSSQQKIEEDQHILRQAGYLPLFACISPDEDSNTESWIRNEMNKDYIYDYHEIFLRMLNSVDMPKSHWLLKSPFHILYLDKIVRQYPNALLIMIHRRLDEVLPSSDEFETAMRNWLLENPQGKQGRHMYSSDEFGLSREDIQTRYADYINLFLSSTSSNNQPSSVN</sequence>
<dbReference type="OrthoDB" id="10019515at2759"/>
<dbReference type="PANTHER" id="PTHR36451">
    <property type="entry name" value="PAPS-DEPENDENT SULFOTRANSFERASE STF3"/>
    <property type="match status" value="1"/>
</dbReference>